<comment type="caution">
    <text evidence="1">The sequence shown here is derived from an EMBL/GenBank/DDBJ whole genome shotgun (WGS) entry which is preliminary data.</text>
</comment>
<reference evidence="2" key="1">
    <citation type="journal article" date="2020" name="Nat. Commun.">
        <title>Genome assembly of wild tea tree DASZ reveals pedigree and selection history of tea varieties.</title>
        <authorList>
            <person name="Zhang W."/>
            <person name="Zhang Y."/>
            <person name="Qiu H."/>
            <person name="Guo Y."/>
            <person name="Wan H."/>
            <person name="Zhang X."/>
            <person name="Scossa F."/>
            <person name="Alseekh S."/>
            <person name="Zhang Q."/>
            <person name="Wang P."/>
            <person name="Xu L."/>
            <person name="Schmidt M.H."/>
            <person name="Jia X."/>
            <person name="Li D."/>
            <person name="Zhu A."/>
            <person name="Guo F."/>
            <person name="Chen W."/>
            <person name="Ni D."/>
            <person name="Usadel B."/>
            <person name="Fernie A.R."/>
            <person name="Wen W."/>
        </authorList>
    </citation>
    <scope>NUCLEOTIDE SEQUENCE [LARGE SCALE GENOMIC DNA]</scope>
    <source>
        <strain evidence="2">cv. G240</strain>
    </source>
</reference>
<dbReference type="PANTHER" id="PTHR31656">
    <property type="entry name" value="ROOT CAP DOMAIN-CONTAINING PROTEIN"/>
    <property type="match status" value="1"/>
</dbReference>
<dbReference type="AlphaFoldDB" id="A0A7J7I051"/>
<accession>A0A7J7I051</accession>
<name>A0A7J7I051_CAMSI</name>
<dbReference type="Pfam" id="PF06830">
    <property type="entry name" value="Root_cap"/>
    <property type="match status" value="1"/>
</dbReference>
<protein>
    <submittedName>
        <fullName evidence="1">Uncharacterized protein</fullName>
    </submittedName>
</protein>
<evidence type="ECO:0000313" key="1">
    <source>
        <dbReference type="EMBL" id="KAF5958105.1"/>
    </source>
</evidence>
<gene>
    <name evidence="1" type="ORF">HYC85_005330</name>
</gene>
<keyword evidence="2" id="KW-1185">Reference proteome</keyword>
<evidence type="ECO:0000313" key="2">
    <source>
        <dbReference type="Proteomes" id="UP000593564"/>
    </source>
</evidence>
<organism evidence="1 2">
    <name type="scientific">Camellia sinensis</name>
    <name type="common">Tea plant</name>
    <name type="synonym">Thea sinensis</name>
    <dbReference type="NCBI Taxonomy" id="4442"/>
    <lineage>
        <taxon>Eukaryota</taxon>
        <taxon>Viridiplantae</taxon>
        <taxon>Streptophyta</taxon>
        <taxon>Embryophyta</taxon>
        <taxon>Tracheophyta</taxon>
        <taxon>Spermatophyta</taxon>
        <taxon>Magnoliopsida</taxon>
        <taxon>eudicotyledons</taxon>
        <taxon>Gunneridae</taxon>
        <taxon>Pentapetalae</taxon>
        <taxon>asterids</taxon>
        <taxon>Ericales</taxon>
        <taxon>Theaceae</taxon>
        <taxon>Camellia</taxon>
    </lineage>
</organism>
<sequence>MSVSVVPVMKEDDRIHNYQIPSDDCFAHLEVQFKFLQLSEKVEGVLGQMYRPDFKGPVKRGVPMLVVGGEDKFQMSFLVSVDCRLCIFMAGVTSCLAQEVGFSSPSKLQLVKIETISGRVVTY</sequence>
<dbReference type="EMBL" id="JACBKZ010000002">
    <property type="protein sequence ID" value="KAF5958105.1"/>
    <property type="molecule type" value="Genomic_DNA"/>
</dbReference>
<dbReference type="Proteomes" id="UP000593564">
    <property type="component" value="Unassembled WGS sequence"/>
</dbReference>
<reference evidence="1 2" key="2">
    <citation type="submission" date="2020-07" db="EMBL/GenBank/DDBJ databases">
        <title>Genome assembly of wild tea tree DASZ reveals pedigree and selection history of tea varieties.</title>
        <authorList>
            <person name="Zhang W."/>
        </authorList>
    </citation>
    <scope>NUCLEOTIDE SEQUENCE [LARGE SCALE GENOMIC DNA]</scope>
    <source>
        <strain evidence="2">cv. G240</strain>
        <tissue evidence="1">Leaf</tissue>
    </source>
</reference>
<dbReference type="InterPro" id="IPR009646">
    <property type="entry name" value="Root_cap"/>
</dbReference>
<proteinExistence type="predicted"/>